<dbReference type="InterPro" id="IPR006311">
    <property type="entry name" value="TAT_signal"/>
</dbReference>
<accession>A0ABT6S264</accession>
<evidence type="ECO:0000313" key="3">
    <source>
        <dbReference type="Proteomes" id="UP001224661"/>
    </source>
</evidence>
<name>A0ABT6S264_9ACTN</name>
<keyword evidence="3" id="KW-1185">Reference proteome</keyword>
<evidence type="ECO:0000256" key="1">
    <source>
        <dbReference type="SAM" id="SignalP"/>
    </source>
</evidence>
<dbReference type="Proteomes" id="UP001224661">
    <property type="component" value="Unassembled WGS sequence"/>
</dbReference>
<sequence length="111" mass="11568">MSKTIRRISTLTAGVALAATAALGTAAPAQADVGAAGTLDCREFIQHEQKYAGATCTDVSGAHVWRVRVICGYAPDQYSNWVATRIGSTVGMGAYCPWYSNGVGGVTVEIQ</sequence>
<proteinExistence type="predicted"/>
<organism evidence="2 3">
    <name type="scientific">Streptomyces solicavernae</name>
    <dbReference type="NCBI Taxonomy" id="3043614"/>
    <lineage>
        <taxon>Bacteria</taxon>
        <taxon>Bacillati</taxon>
        <taxon>Actinomycetota</taxon>
        <taxon>Actinomycetes</taxon>
        <taxon>Kitasatosporales</taxon>
        <taxon>Streptomycetaceae</taxon>
        <taxon>Streptomyces</taxon>
    </lineage>
</organism>
<evidence type="ECO:0000313" key="2">
    <source>
        <dbReference type="EMBL" id="MDI3390783.1"/>
    </source>
</evidence>
<gene>
    <name evidence="2" type="ORF">QIS99_32025</name>
</gene>
<comment type="caution">
    <text evidence="2">The sequence shown here is derived from an EMBL/GenBank/DDBJ whole genome shotgun (WGS) entry which is preliminary data.</text>
</comment>
<reference evidence="2 3" key="1">
    <citation type="submission" date="2023-05" db="EMBL/GenBank/DDBJ databases">
        <title>Draft genome sequence of Streptomyces sp. B-S-A8 isolated from a cave soil in Thailand.</title>
        <authorList>
            <person name="Chamroensaksri N."/>
            <person name="Muangham S."/>
        </authorList>
    </citation>
    <scope>NUCLEOTIDE SEQUENCE [LARGE SCALE GENOMIC DNA]</scope>
    <source>
        <strain evidence="2 3">B-S-A8</strain>
    </source>
</reference>
<feature type="signal peptide" evidence="1">
    <location>
        <begin position="1"/>
        <end position="31"/>
    </location>
</feature>
<protein>
    <submittedName>
        <fullName evidence="2">Uncharacterized protein</fullName>
    </submittedName>
</protein>
<dbReference type="EMBL" id="JASCIR010000082">
    <property type="protein sequence ID" value="MDI3390783.1"/>
    <property type="molecule type" value="Genomic_DNA"/>
</dbReference>
<dbReference type="PROSITE" id="PS51318">
    <property type="entry name" value="TAT"/>
    <property type="match status" value="1"/>
</dbReference>
<keyword evidence="1" id="KW-0732">Signal</keyword>
<dbReference type="RefSeq" id="WP_282517269.1">
    <property type="nucleotide sequence ID" value="NZ_JASCIR010000082.1"/>
</dbReference>
<feature type="chain" id="PRO_5045172242" evidence="1">
    <location>
        <begin position="32"/>
        <end position="111"/>
    </location>
</feature>